<evidence type="ECO:0000313" key="2">
    <source>
        <dbReference type="EMBL" id="CAB4906415.1"/>
    </source>
</evidence>
<dbReference type="AlphaFoldDB" id="A0A6J6IFI4"/>
<dbReference type="PANTHER" id="PTHR31902">
    <property type="entry name" value="ACTIN PATCHES DISTAL PROTEIN 1"/>
    <property type="match status" value="1"/>
</dbReference>
<dbReference type="InterPro" id="IPR010350">
    <property type="entry name" value="Aim32/Apd1-like_bac"/>
</dbReference>
<dbReference type="EMBL" id="CAFBMO010000026">
    <property type="protein sequence ID" value="CAB4906415.1"/>
    <property type="molecule type" value="Genomic_DNA"/>
</dbReference>
<organism evidence="1">
    <name type="scientific">freshwater metagenome</name>
    <dbReference type="NCBI Taxonomy" id="449393"/>
    <lineage>
        <taxon>unclassified sequences</taxon>
        <taxon>metagenomes</taxon>
        <taxon>ecological metagenomes</taxon>
    </lineage>
</organism>
<gene>
    <name evidence="1" type="ORF">UFOPK1908_00966</name>
    <name evidence="2" type="ORF">UFOPK3576_00790</name>
</gene>
<evidence type="ECO:0000313" key="1">
    <source>
        <dbReference type="EMBL" id="CAB4623014.1"/>
    </source>
</evidence>
<dbReference type="EMBL" id="CAEZVB010000043">
    <property type="protein sequence ID" value="CAB4623014.1"/>
    <property type="molecule type" value="Genomic_DNA"/>
</dbReference>
<dbReference type="Pfam" id="PF06999">
    <property type="entry name" value="Suc_Fer-like"/>
    <property type="match status" value="1"/>
</dbReference>
<dbReference type="SUPFAM" id="SSF52833">
    <property type="entry name" value="Thioredoxin-like"/>
    <property type="match status" value="1"/>
</dbReference>
<protein>
    <submittedName>
        <fullName evidence="1">Unannotated protein</fullName>
    </submittedName>
</protein>
<dbReference type="PANTHER" id="PTHR31902:SF22">
    <property type="entry name" value="SLL1203 PROTEIN"/>
    <property type="match status" value="1"/>
</dbReference>
<name>A0A6J6IFI4_9ZZZZ</name>
<reference evidence="1" key="1">
    <citation type="submission" date="2020-05" db="EMBL/GenBank/DDBJ databases">
        <authorList>
            <person name="Chiriac C."/>
            <person name="Salcher M."/>
            <person name="Ghai R."/>
            <person name="Kavagutti S V."/>
        </authorList>
    </citation>
    <scope>NUCLEOTIDE SEQUENCE</scope>
</reference>
<dbReference type="InterPro" id="IPR009737">
    <property type="entry name" value="Aim32/Apd1-like"/>
</dbReference>
<dbReference type="CDD" id="cd03062">
    <property type="entry name" value="TRX_Fd_Sucrase"/>
    <property type="match status" value="1"/>
</dbReference>
<dbReference type="InterPro" id="IPR036249">
    <property type="entry name" value="Thioredoxin-like_sf"/>
</dbReference>
<accession>A0A6J6IFI4</accession>
<sequence>MTLACSVQSLLADEPLAGTAPVVSCYIIIEQPGPWGREALLDSHLPRDLGEQLLALTVGTQVKVVLARHPDRLERDSHSGHNVWIAHTAPGHRGMRHGIVDDLTTLLDWDYSAIADGNLPPVGHIQRRSLTFVCTHGSRDACCAVIGRSVFDELLASLPAQDRALVWEISHLGGHRFAPTTLSLPSGSVHGRLDATDTIAMRAAAVNGQVFLKGFRGRGCVPAPLQVACIAVRTEFHVIDAEDLDVLRVVNGRAVPAPTSIVFLDDQMETEVRHADGRCWRVKVQREQLPGLRAESCDKTAESVFAWTVVEVTQTPNWHR</sequence>
<dbReference type="PIRSF" id="PIRSF035042">
    <property type="entry name" value="UCP035042_thirdx"/>
    <property type="match status" value="1"/>
</dbReference>
<proteinExistence type="predicted"/>